<dbReference type="EMBL" id="JAAMRR010001565">
    <property type="protein sequence ID" value="NGX99383.1"/>
    <property type="molecule type" value="Genomic_DNA"/>
</dbReference>
<sequence length="229" mass="22730">MGLFSDLFSTKPAEEAAAAKAAGYATGNANANSALDAGLTSANGYYDQAYAPFTALSGKFGAGQDAYNDATGVNGADGLARARTTFTSLPGYQEGIDMAINKNDRLAASRGMLASGNTIADTTKLATDYASQKYNDYLGALAPNLNGAMSAATGQAGVKTAQAGTASSVAGQKANYGYNSAVGTGNANADAALAPYSASQNFWGALMGGANLLGKATGIGGWAPSGARA</sequence>
<evidence type="ECO:0000313" key="1">
    <source>
        <dbReference type="EMBL" id="NGX99383.1"/>
    </source>
</evidence>
<evidence type="ECO:0008006" key="3">
    <source>
        <dbReference type="Google" id="ProtNLM"/>
    </source>
</evidence>
<dbReference type="AlphaFoldDB" id="A0A7C9RJZ5"/>
<organism evidence="1 2">
    <name type="scientific">Candidatus Afipia apatlaquensis</name>
    <dbReference type="NCBI Taxonomy" id="2712852"/>
    <lineage>
        <taxon>Bacteria</taxon>
        <taxon>Pseudomonadati</taxon>
        <taxon>Pseudomonadota</taxon>
        <taxon>Alphaproteobacteria</taxon>
        <taxon>Hyphomicrobiales</taxon>
        <taxon>Nitrobacteraceae</taxon>
        <taxon>Afipia</taxon>
    </lineage>
</organism>
<evidence type="ECO:0000313" key="2">
    <source>
        <dbReference type="Proteomes" id="UP000480266"/>
    </source>
</evidence>
<protein>
    <recommendedName>
        <fullName evidence="3">Tail fiber domain-containing protein</fullName>
    </recommendedName>
</protein>
<name>A0A7C9RJZ5_9BRAD</name>
<gene>
    <name evidence="1" type="ORF">G4V63_30560</name>
</gene>
<accession>A0A7C9RJZ5</accession>
<dbReference type="Proteomes" id="UP000480266">
    <property type="component" value="Unassembled WGS sequence"/>
</dbReference>
<reference evidence="1" key="1">
    <citation type="submission" date="2020-02" db="EMBL/GenBank/DDBJ databases">
        <title>Draft genome sequence of Candidatus Afipia apatlaquensis IBT-C3, a potential strain for decolorization of textile dyes.</title>
        <authorList>
            <person name="Sanchez-Reyes A."/>
            <person name="Breton-Deval L."/>
            <person name="Mangelson H."/>
            <person name="Sanchez-Flores A."/>
        </authorList>
    </citation>
    <scope>NUCLEOTIDE SEQUENCE [LARGE SCALE GENOMIC DNA]</scope>
    <source>
        <strain evidence="1">IBT-C3</strain>
    </source>
</reference>
<comment type="caution">
    <text evidence="1">The sequence shown here is derived from an EMBL/GenBank/DDBJ whole genome shotgun (WGS) entry which is preliminary data.</text>
</comment>
<keyword evidence="2" id="KW-1185">Reference proteome</keyword>
<proteinExistence type="predicted"/>